<reference evidence="1 2" key="1">
    <citation type="submission" date="2020-08" db="EMBL/GenBank/DDBJ databases">
        <title>Sequencing the genomes of 1000 actinobacteria strains.</title>
        <authorList>
            <person name="Klenk H.-P."/>
        </authorList>
    </citation>
    <scope>NUCLEOTIDE SEQUENCE [LARGE SCALE GENOMIC DNA]</scope>
    <source>
        <strain evidence="1 2">DSM 41654</strain>
    </source>
</reference>
<dbReference type="RefSeq" id="WP_246559993.1">
    <property type="nucleotide sequence ID" value="NZ_JACHJV010000001.1"/>
</dbReference>
<dbReference type="Proteomes" id="UP000540506">
    <property type="component" value="Unassembled WGS sequence"/>
</dbReference>
<name>A0A7W7R321_KITKI</name>
<proteinExistence type="predicted"/>
<sequence>MIGEISGVWEPVDAERRAAWELYVELVTRIAVVDLNPDEGLLREALTSLYSLFGTTRDILRRYGPEVAPRRGPGHVTFGALAVTVLNGALRPLLARWHPMLTAYEATRPPGIDPVAHERNWPDAERLREELLAVRKTLTQLGHALAEVSGTGDLMTVTWTETVQNDGGGVS</sequence>
<comment type="caution">
    <text evidence="1">The sequence shown here is derived from an EMBL/GenBank/DDBJ whole genome shotgun (WGS) entry which is preliminary data.</text>
</comment>
<gene>
    <name evidence="1" type="ORF">FHR34_003252</name>
</gene>
<organism evidence="1 2">
    <name type="scientific">Kitasatospora kifunensis</name>
    <name type="common">Streptomyces kifunensis</name>
    <dbReference type="NCBI Taxonomy" id="58351"/>
    <lineage>
        <taxon>Bacteria</taxon>
        <taxon>Bacillati</taxon>
        <taxon>Actinomycetota</taxon>
        <taxon>Actinomycetes</taxon>
        <taxon>Kitasatosporales</taxon>
        <taxon>Streptomycetaceae</taxon>
        <taxon>Kitasatospora</taxon>
    </lineage>
</organism>
<evidence type="ECO:0000313" key="2">
    <source>
        <dbReference type="Proteomes" id="UP000540506"/>
    </source>
</evidence>
<protein>
    <submittedName>
        <fullName evidence="1">Uncharacterized protein</fullName>
    </submittedName>
</protein>
<dbReference type="EMBL" id="JACHJV010000001">
    <property type="protein sequence ID" value="MBB4924259.1"/>
    <property type="molecule type" value="Genomic_DNA"/>
</dbReference>
<evidence type="ECO:0000313" key="1">
    <source>
        <dbReference type="EMBL" id="MBB4924259.1"/>
    </source>
</evidence>
<accession>A0A7W7R321</accession>
<keyword evidence="2" id="KW-1185">Reference proteome</keyword>
<dbReference type="AlphaFoldDB" id="A0A7W7R321"/>